<evidence type="ECO:0000313" key="2">
    <source>
        <dbReference type="EMBL" id="EAQ78590.1"/>
    </source>
</evidence>
<reference evidence="2 3" key="1">
    <citation type="submission" date="2006-02" db="EMBL/GenBank/DDBJ databases">
        <authorList>
            <person name="Amann R."/>
            <person name="Ferriera S."/>
            <person name="Johnson J."/>
            <person name="Kravitz S."/>
            <person name="Halpern A."/>
            <person name="Remington K."/>
            <person name="Beeson K."/>
            <person name="Tran B."/>
            <person name="Rogers Y.-H."/>
            <person name="Friedman R."/>
            <person name="Venter J.C."/>
        </authorList>
    </citation>
    <scope>NUCLEOTIDE SEQUENCE [LARGE SCALE GENOMIC DNA]</scope>
    <source>
        <strain evidence="2 3">DSM 3645</strain>
    </source>
</reference>
<gene>
    <name evidence="2" type="ORF">DSM3645_26944</name>
</gene>
<feature type="compositionally biased region" description="Basic and acidic residues" evidence="1">
    <location>
        <begin position="402"/>
        <end position="415"/>
    </location>
</feature>
<evidence type="ECO:0000313" key="3">
    <source>
        <dbReference type="Proteomes" id="UP000004358"/>
    </source>
</evidence>
<dbReference type="SUPFAM" id="SSF52540">
    <property type="entry name" value="P-loop containing nucleoside triphosphate hydrolases"/>
    <property type="match status" value="1"/>
</dbReference>
<dbReference type="OrthoDB" id="287530at2"/>
<dbReference type="Proteomes" id="UP000004358">
    <property type="component" value="Unassembled WGS sequence"/>
</dbReference>
<dbReference type="Pfam" id="PF13481">
    <property type="entry name" value="AAA_25"/>
    <property type="match status" value="1"/>
</dbReference>
<evidence type="ECO:0000256" key="1">
    <source>
        <dbReference type="SAM" id="MobiDB-lite"/>
    </source>
</evidence>
<comment type="caution">
    <text evidence="2">The sequence shown here is derived from an EMBL/GenBank/DDBJ whole genome shotgun (WGS) entry which is preliminary data.</text>
</comment>
<dbReference type="InterPro" id="IPR027417">
    <property type="entry name" value="P-loop_NTPase"/>
</dbReference>
<dbReference type="AlphaFoldDB" id="A3ZYB4"/>
<dbReference type="HOGENOM" id="CLU_640166_0_0_0"/>
<proteinExistence type="predicted"/>
<dbReference type="Gene3D" id="3.40.50.300">
    <property type="entry name" value="P-loop containing nucleotide triphosphate hydrolases"/>
    <property type="match status" value="1"/>
</dbReference>
<dbReference type="EMBL" id="AANZ01000020">
    <property type="protein sequence ID" value="EAQ78590.1"/>
    <property type="molecule type" value="Genomic_DNA"/>
</dbReference>
<feature type="region of interest" description="Disordered" evidence="1">
    <location>
        <begin position="385"/>
        <end position="428"/>
    </location>
</feature>
<feature type="non-terminal residue" evidence="2">
    <location>
        <position position="1"/>
    </location>
</feature>
<organism evidence="2 3">
    <name type="scientific">Blastopirellula marina DSM 3645</name>
    <dbReference type="NCBI Taxonomy" id="314230"/>
    <lineage>
        <taxon>Bacteria</taxon>
        <taxon>Pseudomonadati</taxon>
        <taxon>Planctomycetota</taxon>
        <taxon>Planctomycetia</taxon>
        <taxon>Pirellulales</taxon>
        <taxon>Pirellulaceae</taxon>
        <taxon>Blastopirellula</taxon>
    </lineage>
</organism>
<dbReference type="RefSeq" id="WP_002653283.1">
    <property type="nucleotide sequence ID" value="NZ_CH672376.1"/>
</dbReference>
<name>A3ZYB4_9BACT</name>
<dbReference type="eggNOG" id="COG0305">
    <property type="taxonomic scope" value="Bacteria"/>
</dbReference>
<accession>A3ZYB4</accession>
<protein>
    <submittedName>
        <fullName evidence="2">Uncharacterized protein</fullName>
    </submittedName>
</protein>
<sequence length="428" mass="47046">DKDLPRLRDQLQTVGYSVSQAADLMCAVLDHGCQLAHFADYAAILHKSRAEQRDCDDPSSRVRKNGRQEPSGDSSFLEFTTEQLLEQQEPLRWLLPGMLTQNEPAVIVGPSKSLKTSIAVDLCAALASGEKFLGQFAAARAFRVGLVSSTTDQHALTDLARRWSAASSSRSKRLPNLTWALSSDGSTNLENLRAWIAKHQLEVVVIDPLRLTSTGKSTQAAQLCDLVRCCLENGATPILCCQSRKAIKSDASDIPRELGFARQWLLVRHRQNYLPGSGQHRLQLTLGGYAGQGGEWGVDIDEGSLQDPTGRRWDVTLREPQSIADETAACEAEAHAQRLRAKIRVAIQSVAENDAFKSRIRERSGISGARFEPVWSQMLAAGEVEPNPSCDRKTHVHPTYRLAERGSPPEKKEAVRSNPEAAQRAVPT</sequence>
<feature type="region of interest" description="Disordered" evidence="1">
    <location>
        <begin position="53"/>
        <end position="74"/>
    </location>
</feature>